<dbReference type="AlphaFoldDB" id="A0A423W164"/>
<keyword evidence="2" id="KW-1185">Reference proteome</keyword>
<reference evidence="1 2" key="1">
    <citation type="submission" date="2015-09" db="EMBL/GenBank/DDBJ databases">
        <title>Host preference determinants of Valsa canker pathogens revealed by comparative genomics.</title>
        <authorList>
            <person name="Yin Z."/>
            <person name="Huang L."/>
        </authorList>
    </citation>
    <scope>NUCLEOTIDE SEQUENCE [LARGE SCALE GENOMIC DNA]</scope>
    <source>
        <strain evidence="1 2">03-1</strain>
    </source>
</reference>
<dbReference type="Proteomes" id="UP000283895">
    <property type="component" value="Unassembled WGS sequence"/>
</dbReference>
<proteinExistence type="predicted"/>
<dbReference type="EMBL" id="LKEA01000030">
    <property type="protein sequence ID" value="ROV97090.1"/>
    <property type="molecule type" value="Genomic_DNA"/>
</dbReference>
<gene>
    <name evidence="1" type="ORF">VMCG_07457</name>
</gene>
<name>A0A423W164_9PEZI</name>
<evidence type="ECO:0000313" key="1">
    <source>
        <dbReference type="EMBL" id="ROV97090.1"/>
    </source>
</evidence>
<organism evidence="1 2">
    <name type="scientific">Cytospora schulzeri</name>
    <dbReference type="NCBI Taxonomy" id="448051"/>
    <lineage>
        <taxon>Eukaryota</taxon>
        <taxon>Fungi</taxon>
        <taxon>Dikarya</taxon>
        <taxon>Ascomycota</taxon>
        <taxon>Pezizomycotina</taxon>
        <taxon>Sordariomycetes</taxon>
        <taxon>Sordariomycetidae</taxon>
        <taxon>Diaporthales</taxon>
        <taxon>Cytosporaceae</taxon>
        <taxon>Cytospora</taxon>
    </lineage>
</organism>
<evidence type="ECO:0000313" key="2">
    <source>
        <dbReference type="Proteomes" id="UP000283895"/>
    </source>
</evidence>
<protein>
    <submittedName>
        <fullName evidence="1">Uncharacterized protein</fullName>
    </submittedName>
</protein>
<comment type="caution">
    <text evidence="1">The sequence shown here is derived from an EMBL/GenBank/DDBJ whole genome shotgun (WGS) entry which is preliminary data.</text>
</comment>
<sequence>MAYKVGYGCKSKPVRPLALSRDTGGYRGMKSASESLSPVEKHRALNWKALGVICHVDDDIYSGSYTSSWKIYIVWDGIHFIVNLVLVMEDASCIW</sequence>
<accession>A0A423W164</accession>